<keyword evidence="3" id="KW-1185">Reference proteome</keyword>
<dbReference type="OrthoDB" id="447037at2759"/>
<feature type="compositionally biased region" description="Acidic residues" evidence="1">
    <location>
        <begin position="203"/>
        <end position="213"/>
    </location>
</feature>
<gene>
    <name evidence="2" type="ORF">N0V93_009005</name>
</gene>
<comment type="caution">
    <text evidence="2">The sequence shown here is derived from an EMBL/GenBank/DDBJ whole genome shotgun (WGS) entry which is preliminary data.</text>
</comment>
<dbReference type="AlphaFoldDB" id="A0A9W9CT85"/>
<dbReference type="Proteomes" id="UP001140453">
    <property type="component" value="Unassembled WGS sequence"/>
</dbReference>
<dbReference type="InterPro" id="IPR014937">
    <property type="entry name" value="DUF1810"/>
</dbReference>
<organism evidence="2 3">
    <name type="scientific">Gnomoniopsis smithogilvyi</name>
    <dbReference type="NCBI Taxonomy" id="1191159"/>
    <lineage>
        <taxon>Eukaryota</taxon>
        <taxon>Fungi</taxon>
        <taxon>Dikarya</taxon>
        <taxon>Ascomycota</taxon>
        <taxon>Pezizomycotina</taxon>
        <taxon>Sordariomycetes</taxon>
        <taxon>Sordariomycetidae</taxon>
        <taxon>Diaporthales</taxon>
        <taxon>Gnomoniaceae</taxon>
        <taxon>Gnomoniopsis</taxon>
    </lineage>
</organism>
<dbReference type="EMBL" id="JAPEVB010000006">
    <property type="protein sequence ID" value="KAJ4386113.1"/>
    <property type="molecule type" value="Genomic_DNA"/>
</dbReference>
<evidence type="ECO:0000313" key="3">
    <source>
        <dbReference type="Proteomes" id="UP001140453"/>
    </source>
</evidence>
<dbReference type="SUPFAM" id="SSF140736">
    <property type="entry name" value="Rv1873-like"/>
    <property type="match status" value="1"/>
</dbReference>
<evidence type="ECO:0000256" key="1">
    <source>
        <dbReference type="SAM" id="MobiDB-lite"/>
    </source>
</evidence>
<sequence>MSTPPASILDGSSVASSFSPSAAASTPATSFAAPEPEYVDKYNIERYIFAQDKKDIYNRVLAAFRAGRRKPQPATWIWCVFPQMNECQTAVAHRRRDNLIRDKWPPGHAMEGGLDEARAILQHPILGPRIRAAAGALVDSPAVDVFSVMDNMFYDVARLHSSITLFRQAARYPVCIHVREARVGENHVFRKVLDKYFIREPDSEDEDYDEEEENTARTQGSRHGPTLERLDALELQAAEKRLAAGEPCVCGLDRDKIICDDIGSKFKIMDRQRDRLTKNVGMQNRQFTPAQLSALLQPIPNLGTPFQGSHPPQVALRQVQEAPCDNTNAD</sequence>
<feature type="region of interest" description="Disordered" evidence="1">
    <location>
        <begin position="203"/>
        <end position="226"/>
    </location>
</feature>
<protein>
    <submittedName>
        <fullName evidence="2">Uncharacterized protein</fullName>
    </submittedName>
</protein>
<dbReference type="InterPro" id="IPR036287">
    <property type="entry name" value="Rv1873-like_sf"/>
</dbReference>
<name>A0A9W9CT85_9PEZI</name>
<dbReference type="Pfam" id="PF08837">
    <property type="entry name" value="DUF1810"/>
    <property type="match status" value="1"/>
</dbReference>
<evidence type="ECO:0000313" key="2">
    <source>
        <dbReference type="EMBL" id="KAJ4386113.1"/>
    </source>
</evidence>
<dbReference type="Gene3D" id="1.25.40.380">
    <property type="entry name" value="Protein of unknown function DUF1810"/>
    <property type="match status" value="1"/>
</dbReference>
<accession>A0A9W9CT85</accession>
<reference evidence="2" key="1">
    <citation type="submission" date="2022-10" db="EMBL/GenBank/DDBJ databases">
        <title>Tapping the CABI collections for fungal endophytes: first genome assemblies for Collariella, Neodidymelliopsis, Ascochyta clinopodiicola, Didymella pomorum, Didymosphaeria variabile, Neocosmospora piperis and Neocucurbitaria cava.</title>
        <authorList>
            <person name="Hill R."/>
        </authorList>
    </citation>
    <scope>NUCLEOTIDE SEQUENCE</scope>
    <source>
        <strain evidence="2">IMI 355082</strain>
    </source>
</reference>
<proteinExistence type="predicted"/>